<evidence type="ECO:0000313" key="1">
    <source>
        <dbReference type="EMBL" id="KAG9245151.1"/>
    </source>
</evidence>
<dbReference type="Proteomes" id="UP000887226">
    <property type="component" value="Unassembled WGS sequence"/>
</dbReference>
<keyword evidence="2" id="KW-1185">Reference proteome</keyword>
<dbReference type="EMBL" id="MU253862">
    <property type="protein sequence ID" value="KAG9245151.1"/>
    <property type="molecule type" value="Genomic_DNA"/>
</dbReference>
<dbReference type="PANTHER" id="PTHR35408:SF3">
    <property type="entry name" value="GLYCOSYLTRANSFERASE 2-LIKE DOMAIN-CONTAINING PROTEIN"/>
    <property type="match status" value="1"/>
</dbReference>
<reference evidence="1" key="1">
    <citation type="journal article" date="2021" name="IMA Fungus">
        <title>Genomic characterization of three marine fungi, including Emericellopsis atlantica sp. nov. with signatures of a generalist lifestyle and marine biomass degradation.</title>
        <authorList>
            <person name="Hagestad O.C."/>
            <person name="Hou L."/>
            <person name="Andersen J.H."/>
            <person name="Hansen E.H."/>
            <person name="Altermark B."/>
            <person name="Li C."/>
            <person name="Kuhnert E."/>
            <person name="Cox R.J."/>
            <person name="Crous P.W."/>
            <person name="Spatafora J.W."/>
            <person name="Lail K."/>
            <person name="Amirebrahimi M."/>
            <person name="Lipzen A."/>
            <person name="Pangilinan J."/>
            <person name="Andreopoulos W."/>
            <person name="Hayes R.D."/>
            <person name="Ng V."/>
            <person name="Grigoriev I.V."/>
            <person name="Jackson S.A."/>
            <person name="Sutton T.D.S."/>
            <person name="Dobson A.D.W."/>
            <person name="Rama T."/>
        </authorList>
    </citation>
    <scope>NUCLEOTIDE SEQUENCE</scope>
    <source>
        <strain evidence="1">TRa3180A</strain>
    </source>
</reference>
<comment type="caution">
    <text evidence="1">The sequence shown here is derived from an EMBL/GenBank/DDBJ whole genome shotgun (WGS) entry which is preliminary data.</text>
</comment>
<proteinExistence type="predicted"/>
<name>A0A9P7Z4J2_9HELO</name>
<evidence type="ECO:0000313" key="2">
    <source>
        <dbReference type="Proteomes" id="UP000887226"/>
    </source>
</evidence>
<sequence length="104" mass="11882">FFTQVVVVNSLQIIGPTSHLKNSKFYSAVPPRQINRYERSLPHVTIRMPVYKEGLEVVTKPTIEFVKAVISTYELQGGTATIYVCEDRMQLASEADQEARCHFY</sequence>
<dbReference type="OrthoDB" id="38531at2759"/>
<dbReference type="AlphaFoldDB" id="A0A9P7Z4J2"/>
<gene>
    <name evidence="1" type="ORF">BJ878DRAFT_389622</name>
</gene>
<organism evidence="1 2">
    <name type="scientific">Calycina marina</name>
    <dbReference type="NCBI Taxonomy" id="1763456"/>
    <lineage>
        <taxon>Eukaryota</taxon>
        <taxon>Fungi</taxon>
        <taxon>Dikarya</taxon>
        <taxon>Ascomycota</taxon>
        <taxon>Pezizomycotina</taxon>
        <taxon>Leotiomycetes</taxon>
        <taxon>Helotiales</taxon>
        <taxon>Pezizellaceae</taxon>
        <taxon>Calycina</taxon>
    </lineage>
</organism>
<protein>
    <submittedName>
        <fullName evidence="1">Uncharacterized protein</fullName>
    </submittedName>
</protein>
<accession>A0A9P7Z4J2</accession>
<feature type="non-terminal residue" evidence="1">
    <location>
        <position position="104"/>
    </location>
</feature>
<dbReference type="PANTHER" id="PTHR35408">
    <property type="entry name" value="CHROMOSOME 15, WHOLE GENOME SHOTGUN SEQUENCE"/>
    <property type="match status" value="1"/>
</dbReference>
<feature type="non-terminal residue" evidence="1">
    <location>
        <position position="1"/>
    </location>
</feature>